<gene>
    <name evidence="2" type="ORF">HAX54_015375</name>
</gene>
<feature type="compositionally biased region" description="Basic and acidic residues" evidence="1">
    <location>
        <begin position="1"/>
        <end position="11"/>
    </location>
</feature>
<evidence type="ECO:0000313" key="3">
    <source>
        <dbReference type="Proteomes" id="UP000823775"/>
    </source>
</evidence>
<organism evidence="2 3">
    <name type="scientific">Datura stramonium</name>
    <name type="common">Jimsonweed</name>
    <name type="synonym">Common thornapple</name>
    <dbReference type="NCBI Taxonomy" id="4076"/>
    <lineage>
        <taxon>Eukaryota</taxon>
        <taxon>Viridiplantae</taxon>
        <taxon>Streptophyta</taxon>
        <taxon>Embryophyta</taxon>
        <taxon>Tracheophyta</taxon>
        <taxon>Spermatophyta</taxon>
        <taxon>Magnoliopsida</taxon>
        <taxon>eudicotyledons</taxon>
        <taxon>Gunneridae</taxon>
        <taxon>Pentapetalae</taxon>
        <taxon>asterids</taxon>
        <taxon>lamiids</taxon>
        <taxon>Solanales</taxon>
        <taxon>Solanaceae</taxon>
        <taxon>Solanoideae</taxon>
        <taxon>Datureae</taxon>
        <taxon>Datura</taxon>
    </lineage>
</organism>
<protein>
    <submittedName>
        <fullName evidence="2">Uncharacterized protein</fullName>
    </submittedName>
</protein>
<evidence type="ECO:0000313" key="2">
    <source>
        <dbReference type="EMBL" id="MCD7452186.1"/>
    </source>
</evidence>
<proteinExistence type="predicted"/>
<name>A0ABS8S1E6_DATST</name>
<dbReference type="EMBL" id="JACEIK010000198">
    <property type="protein sequence ID" value="MCD7452186.1"/>
    <property type="molecule type" value="Genomic_DNA"/>
</dbReference>
<comment type="caution">
    <text evidence="2">The sequence shown here is derived from an EMBL/GenBank/DDBJ whole genome shotgun (WGS) entry which is preliminary data.</text>
</comment>
<accession>A0ABS8S1E6</accession>
<keyword evidence="3" id="KW-1185">Reference proteome</keyword>
<sequence length="139" mass="15831">MAPKASKEKEIASSSIRQKQSRIGQSSQLQTKAPKNLEPTRRPEPIGDLEATVQSDMPHLYCSEISSQCPHRLRPEFEEPLADDITIEDEQAMEENDWSVMMMLGRIISCKRLIKFPLIMSKSRTQGVCFFASPLYFIV</sequence>
<dbReference type="Proteomes" id="UP000823775">
    <property type="component" value="Unassembled WGS sequence"/>
</dbReference>
<feature type="region of interest" description="Disordered" evidence="1">
    <location>
        <begin position="1"/>
        <end position="48"/>
    </location>
</feature>
<reference evidence="2 3" key="1">
    <citation type="journal article" date="2021" name="BMC Genomics">
        <title>Datura genome reveals duplications of psychoactive alkaloid biosynthetic genes and high mutation rate following tissue culture.</title>
        <authorList>
            <person name="Rajewski A."/>
            <person name="Carter-House D."/>
            <person name="Stajich J."/>
            <person name="Litt A."/>
        </authorList>
    </citation>
    <scope>NUCLEOTIDE SEQUENCE [LARGE SCALE GENOMIC DNA]</scope>
    <source>
        <strain evidence="2">AR-01</strain>
    </source>
</reference>
<feature type="compositionally biased region" description="Polar residues" evidence="1">
    <location>
        <begin position="17"/>
        <end position="33"/>
    </location>
</feature>
<evidence type="ECO:0000256" key="1">
    <source>
        <dbReference type="SAM" id="MobiDB-lite"/>
    </source>
</evidence>